<reference evidence="2" key="1">
    <citation type="submission" date="2021-03" db="EMBL/GenBank/DDBJ databases">
        <title>Comparative genomics and phylogenomic investigation of the class Geoglossomycetes provide insights into ecological specialization and systematics.</title>
        <authorList>
            <person name="Melie T."/>
            <person name="Pirro S."/>
            <person name="Miller A.N."/>
            <person name="Quandt A."/>
        </authorList>
    </citation>
    <scope>NUCLEOTIDE SEQUENCE</scope>
    <source>
        <strain evidence="2">CAQ_001_2017</strain>
    </source>
</reference>
<dbReference type="AlphaFoldDB" id="A0A9P8RRR5"/>
<dbReference type="Proteomes" id="UP000750711">
    <property type="component" value="Unassembled WGS sequence"/>
</dbReference>
<evidence type="ECO:0000256" key="1">
    <source>
        <dbReference type="SAM" id="MobiDB-lite"/>
    </source>
</evidence>
<evidence type="ECO:0000313" key="3">
    <source>
        <dbReference type="Proteomes" id="UP000750711"/>
    </source>
</evidence>
<gene>
    <name evidence="2" type="ORF">GP486_002355</name>
</gene>
<evidence type="ECO:0008006" key="4">
    <source>
        <dbReference type="Google" id="ProtNLM"/>
    </source>
</evidence>
<feature type="region of interest" description="Disordered" evidence="1">
    <location>
        <begin position="289"/>
        <end position="310"/>
    </location>
</feature>
<feature type="region of interest" description="Disordered" evidence="1">
    <location>
        <begin position="58"/>
        <end position="93"/>
    </location>
</feature>
<protein>
    <recommendedName>
        <fullName evidence="4">DRBM domain-containing protein</fullName>
    </recommendedName>
</protein>
<keyword evidence="3" id="KW-1185">Reference proteome</keyword>
<dbReference type="EMBL" id="JAGHQM010000257">
    <property type="protein sequence ID" value="KAH0563074.1"/>
    <property type="molecule type" value="Genomic_DNA"/>
</dbReference>
<evidence type="ECO:0000313" key="2">
    <source>
        <dbReference type="EMBL" id="KAH0563074.1"/>
    </source>
</evidence>
<organism evidence="2 3">
    <name type="scientific">Trichoglossum hirsutum</name>
    <dbReference type="NCBI Taxonomy" id="265104"/>
    <lineage>
        <taxon>Eukaryota</taxon>
        <taxon>Fungi</taxon>
        <taxon>Dikarya</taxon>
        <taxon>Ascomycota</taxon>
        <taxon>Pezizomycotina</taxon>
        <taxon>Geoglossomycetes</taxon>
        <taxon>Geoglossales</taxon>
        <taxon>Geoglossaceae</taxon>
        <taxon>Trichoglossum</taxon>
    </lineage>
</organism>
<dbReference type="SUPFAM" id="SSF54768">
    <property type="entry name" value="dsRNA-binding domain-like"/>
    <property type="match status" value="1"/>
</dbReference>
<dbReference type="CDD" id="cd00048">
    <property type="entry name" value="DSRM_SF"/>
    <property type="match status" value="1"/>
</dbReference>
<comment type="caution">
    <text evidence="2">The sequence shown here is derived from an EMBL/GenBank/DDBJ whole genome shotgun (WGS) entry which is preliminary data.</text>
</comment>
<proteinExistence type="predicted"/>
<name>A0A9P8RRR5_9PEZI</name>
<dbReference type="Gene3D" id="3.30.160.20">
    <property type="match status" value="1"/>
</dbReference>
<accession>A0A9P8RRR5</accession>
<sequence length="356" mass="38440">MCIKKAAETSQHSGVLNSISRVLEQWNVKIARENGPANKMADLLQSLLTARPGHLQNQTEAGMYSPSSSIRPPSPKQLPGEFPNASPDTPDASQAFVDADEFLQSIPTGSGDGDSNATPALQPVRIGQSRTSEHSVAFHKLAQEKRITPVFEYEEVSPQRFGVKLTLEGRVVVKEAGPWPSKKAAKEAVCKRGIHDLSEMKGTVNPPPPSNGENWVGTLQEFYDLDPTWPRPVYTDFAVGNQFACELVIDKHYAPFGGCLVKFPSKKAAKANAARKAVEWLIANNYMGPEGPPTRKRRKGSGGGGTAAVTTTMGPTGVVVEIKRNTSYLQKVNGKPINILSPTRETGLKVGEVLTS</sequence>